<evidence type="ECO:0000256" key="4">
    <source>
        <dbReference type="PROSITE-ProRule" id="PRU00335"/>
    </source>
</evidence>
<dbReference type="GO" id="GO:0003700">
    <property type="term" value="F:DNA-binding transcription factor activity"/>
    <property type="evidence" value="ECO:0007669"/>
    <property type="project" value="TreeGrafter"/>
</dbReference>
<keyword evidence="7" id="KW-1185">Reference proteome</keyword>
<dbReference type="InterPro" id="IPR036271">
    <property type="entry name" value="Tet_transcr_reg_TetR-rel_C_sf"/>
</dbReference>
<feature type="domain" description="HTH tetR-type" evidence="5">
    <location>
        <begin position="8"/>
        <end position="68"/>
    </location>
</feature>
<reference evidence="6" key="2">
    <citation type="submission" date="2020-09" db="EMBL/GenBank/DDBJ databases">
        <authorList>
            <person name="Sun Q."/>
            <person name="Kim S."/>
        </authorList>
    </citation>
    <scope>NUCLEOTIDE SEQUENCE</scope>
    <source>
        <strain evidence="6">KCTC 42651</strain>
    </source>
</reference>
<dbReference type="InterPro" id="IPR009057">
    <property type="entry name" value="Homeodomain-like_sf"/>
</dbReference>
<dbReference type="InterPro" id="IPR041490">
    <property type="entry name" value="KstR2_TetR_C"/>
</dbReference>
<evidence type="ECO:0000256" key="1">
    <source>
        <dbReference type="ARBA" id="ARBA00023015"/>
    </source>
</evidence>
<dbReference type="GO" id="GO:0000976">
    <property type="term" value="F:transcription cis-regulatory region binding"/>
    <property type="evidence" value="ECO:0007669"/>
    <property type="project" value="TreeGrafter"/>
</dbReference>
<gene>
    <name evidence="6" type="ORF">GCM10017083_39530</name>
</gene>
<feature type="DNA-binding region" description="H-T-H motif" evidence="4">
    <location>
        <begin position="31"/>
        <end position="50"/>
    </location>
</feature>
<dbReference type="Pfam" id="PF17932">
    <property type="entry name" value="TetR_C_24"/>
    <property type="match status" value="1"/>
</dbReference>
<dbReference type="EMBL" id="BMZS01000009">
    <property type="protein sequence ID" value="GHD57630.1"/>
    <property type="molecule type" value="Genomic_DNA"/>
</dbReference>
<dbReference type="SUPFAM" id="SSF48498">
    <property type="entry name" value="Tetracyclin repressor-like, C-terminal domain"/>
    <property type="match status" value="1"/>
</dbReference>
<reference evidence="6" key="1">
    <citation type="journal article" date="2014" name="Int. J. Syst. Evol. Microbiol.">
        <title>Complete genome sequence of Corynebacterium casei LMG S-19264T (=DSM 44701T), isolated from a smear-ripened cheese.</title>
        <authorList>
            <consortium name="US DOE Joint Genome Institute (JGI-PGF)"/>
            <person name="Walter F."/>
            <person name="Albersmeier A."/>
            <person name="Kalinowski J."/>
            <person name="Ruckert C."/>
        </authorList>
    </citation>
    <scope>NUCLEOTIDE SEQUENCE</scope>
    <source>
        <strain evidence="6">KCTC 42651</strain>
    </source>
</reference>
<organism evidence="6 7">
    <name type="scientific">Thalassobaculum fulvum</name>
    <dbReference type="NCBI Taxonomy" id="1633335"/>
    <lineage>
        <taxon>Bacteria</taxon>
        <taxon>Pseudomonadati</taxon>
        <taxon>Pseudomonadota</taxon>
        <taxon>Alphaproteobacteria</taxon>
        <taxon>Rhodospirillales</taxon>
        <taxon>Thalassobaculaceae</taxon>
        <taxon>Thalassobaculum</taxon>
    </lineage>
</organism>
<evidence type="ECO:0000259" key="5">
    <source>
        <dbReference type="PROSITE" id="PS50977"/>
    </source>
</evidence>
<keyword evidence="2 4" id="KW-0238">DNA-binding</keyword>
<evidence type="ECO:0000256" key="3">
    <source>
        <dbReference type="ARBA" id="ARBA00023163"/>
    </source>
</evidence>
<name>A0A918XVI0_9PROT</name>
<dbReference type="Pfam" id="PF00440">
    <property type="entry name" value="TetR_N"/>
    <property type="match status" value="1"/>
</dbReference>
<dbReference type="RefSeq" id="WP_189992821.1">
    <property type="nucleotide sequence ID" value="NZ_BMZS01000009.1"/>
</dbReference>
<evidence type="ECO:0000313" key="6">
    <source>
        <dbReference type="EMBL" id="GHD57630.1"/>
    </source>
</evidence>
<dbReference type="AlphaFoldDB" id="A0A918XVI0"/>
<dbReference type="InterPro" id="IPR001647">
    <property type="entry name" value="HTH_TetR"/>
</dbReference>
<evidence type="ECO:0000256" key="2">
    <source>
        <dbReference type="ARBA" id="ARBA00023125"/>
    </source>
</evidence>
<sequence length="201" mass="22288">MTAISKAEDTRQRVLDVAARQFRDRGYAGVSLRDIADEAGLKAGSLYYHFRSKDEIVATVLDIGIALVHEAVERAVAALPQGPSPERLLTTAIRQHLQAFLAYSDYTSANVRIFGQLPPEVRRANLPARQRYEALWDAIIDRARAAGTVRNSVDTATFRLFLLGAMNASLEWFDPARGDVDRLARRYADLALHGLLGRPEA</sequence>
<dbReference type="PANTHER" id="PTHR30055:SF234">
    <property type="entry name" value="HTH-TYPE TRANSCRIPTIONAL REGULATOR BETI"/>
    <property type="match status" value="1"/>
</dbReference>
<evidence type="ECO:0000313" key="7">
    <source>
        <dbReference type="Proteomes" id="UP000630353"/>
    </source>
</evidence>
<accession>A0A918XVI0</accession>
<dbReference type="PANTHER" id="PTHR30055">
    <property type="entry name" value="HTH-TYPE TRANSCRIPTIONAL REGULATOR RUTR"/>
    <property type="match status" value="1"/>
</dbReference>
<keyword evidence="1" id="KW-0805">Transcription regulation</keyword>
<protein>
    <submittedName>
        <fullName evidence="6">TetR family transcriptional regulator</fullName>
    </submittedName>
</protein>
<dbReference type="Gene3D" id="1.10.357.10">
    <property type="entry name" value="Tetracycline Repressor, domain 2"/>
    <property type="match status" value="1"/>
</dbReference>
<proteinExistence type="predicted"/>
<dbReference type="InterPro" id="IPR050109">
    <property type="entry name" value="HTH-type_TetR-like_transc_reg"/>
</dbReference>
<dbReference type="SUPFAM" id="SSF46689">
    <property type="entry name" value="Homeodomain-like"/>
    <property type="match status" value="1"/>
</dbReference>
<keyword evidence="3" id="KW-0804">Transcription</keyword>
<dbReference type="Gene3D" id="1.10.10.60">
    <property type="entry name" value="Homeodomain-like"/>
    <property type="match status" value="1"/>
</dbReference>
<dbReference type="Proteomes" id="UP000630353">
    <property type="component" value="Unassembled WGS sequence"/>
</dbReference>
<dbReference type="PROSITE" id="PS50977">
    <property type="entry name" value="HTH_TETR_2"/>
    <property type="match status" value="1"/>
</dbReference>
<dbReference type="PRINTS" id="PR00455">
    <property type="entry name" value="HTHTETR"/>
</dbReference>
<comment type="caution">
    <text evidence="6">The sequence shown here is derived from an EMBL/GenBank/DDBJ whole genome shotgun (WGS) entry which is preliminary data.</text>
</comment>